<dbReference type="AlphaFoldDB" id="A0A0F8Y283"/>
<evidence type="ECO:0000313" key="1">
    <source>
        <dbReference type="EMBL" id="KKK48329.1"/>
    </source>
</evidence>
<gene>
    <name evidence="1" type="ORF">LCGC14_3146200</name>
</gene>
<feature type="non-terminal residue" evidence="1">
    <location>
        <position position="49"/>
    </location>
</feature>
<accession>A0A0F8Y283</accession>
<name>A0A0F8Y283_9ZZZZ</name>
<organism evidence="1">
    <name type="scientific">marine sediment metagenome</name>
    <dbReference type="NCBI Taxonomy" id="412755"/>
    <lineage>
        <taxon>unclassified sequences</taxon>
        <taxon>metagenomes</taxon>
        <taxon>ecological metagenomes</taxon>
    </lineage>
</organism>
<reference evidence="1" key="1">
    <citation type="journal article" date="2015" name="Nature">
        <title>Complex archaea that bridge the gap between prokaryotes and eukaryotes.</title>
        <authorList>
            <person name="Spang A."/>
            <person name="Saw J.H."/>
            <person name="Jorgensen S.L."/>
            <person name="Zaremba-Niedzwiedzka K."/>
            <person name="Martijn J."/>
            <person name="Lind A.E."/>
            <person name="van Eijk R."/>
            <person name="Schleper C."/>
            <person name="Guy L."/>
            <person name="Ettema T.J."/>
        </authorList>
    </citation>
    <scope>NUCLEOTIDE SEQUENCE</scope>
</reference>
<comment type="caution">
    <text evidence="1">The sequence shown here is derived from an EMBL/GenBank/DDBJ whole genome shotgun (WGS) entry which is preliminary data.</text>
</comment>
<sequence>MIRGSGEDAVTHYSCGVVDEAKKTGVNIIVVKRDSHGKKKDVERKPRKV</sequence>
<dbReference type="EMBL" id="LAZR01069119">
    <property type="protein sequence ID" value="KKK48329.1"/>
    <property type="molecule type" value="Genomic_DNA"/>
</dbReference>
<protein>
    <submittedName>
        <fullName evidence="1">Uncharacterized protein</fullName>
    </submittedName>
</protein>
<proteinExistence type="predicted"/>